<keyword evidence="3" id="KW-1185">Reference proteome</keyword>
<accession>A0ABS5U7H2</accession>
<keyword evidence="1" id="KW-1133">Transmembrane helix</keyword>
<dbReference type="Proteomes" id="UP000784128">
    <property type="component" value="Unassembled WGS sequence"/>
</dbReference>
<feature type="transmembrane region" description="Helical" evidence="1">
    <location>
        <begin position="129"/>
        <end position="147"/>
    </location>
</feature>
<evidence type="ECO:0000313" key="3">
    <source>
        <dbReference type="Proteomes" id="UP000784128"/>
    </source>
</evidence>
<sequence length="149" mass="16471">MRRGLAKICILFIFVFLPVLAFASPVPLYGGYVPATAFDPVQLSTTASTSYIALNRTQNSLLSLANNLSYAQFYLETINTNISSIYLDTYNTRRTVDAIPPRFNNISSKLSTIERKLNNISGTEDGMDYKTAVLVGLCLAVIFAITWRG</sequence>
<protein>
    <submittedName>
        <fullName evidence="2">Uncharacterized protein</fullName>
    </submittedName>
</protein>
<name>A0ABS5U7H2_9BACT</name>
<proteinExistence type="predicted"/>
<keyword evidence="1" id="KW-0812">Transmembrane</keyword>
<evidence type="ECO:0000256" key="1">
    <source>
        <dbReference type="SAM" id="Phobius"/>
    </source>
</evidence>
<comment type="caution">
    <text evidence="2">The sequence shown here is derived from an EMBL/GenBank/DDBJ whole genome shotgun (WGS) entry which is preliminary data.</text>
</comment>
<dbReference type="EMBL" id="JAHDYS010000005">
    <property type="protein sequence ID" value="MBT1071622.1"/>
    <property type="molecule type" value="Genomic_DNA"/>
</dbReference>
<organism evidence="2 3">
    <name type="scientific">Pelotalea chapellei</name>
    <dbReference type="NCBI Taxonomy" id="44671"/>
    <lineage>
        <taxon>Bacteria</taxon>
        <taxon>Pseudomonadati</taxon>
        <taxon>Thermodesulfobacteriota</taxon>
        <taxon>Desulfuromonadia</taxon>
        <taxon>Geobacterales</taxon>
        <taxon>Geobacteraceae</taxon>
        <taxon>Pelotalea</taxon>
    </lineage>
</organism>
<keyword evidence="1" id="KW-0472">Membrane</keyword>
<reference evidence="2 3" key="1">
    <citation type="submission" date="2021-05" db="EMBL/GenBank/DDBJ databases">
        <title>The draft genome of Geobacter chapellei DSM 13688.</title>
        <authorList>
            <person name="Xu Z."/>
            <person name="Masuda Y."/>
            <person name="Itoh H."/>
            <person name="Senoo K."/>
        </authorList>
    </citation>
    <scope>NUCLEOTIDE SEQUENCE [LARGE SCALE GENOMIC DNA]</scope>
    <source>
        <strain evidence="2 3">DSM 13688</strain>
    </source>
</reference>
<evidence type="ECO:0000313" key="2">
    <source>
        <dbReference type="EMBL" id="MBT1071622.1"/>
    </source>
</evidence>
<gene>
    <name evidence="2" type="ORF">KJB30_07495</name>
</gene>
<dbReference type="RefSeq" id="WP_214297553.1">
    <property type="nucleotide sequence ID" value="NZ_JAHDYS010000005.1"/>
</dbReference>